<reference evidence="4" key="1">
    <citation type="journal article" date="2013" name="Nature">
        <title>Draft genome of the wheat A-genome progenitor Triticum urartu.</title>
        <authorList>
            <person name="Ling H.Q."/>
            <person name="Zhao S."/>
            <person name="Liu D."/>
            <person name="Wang J."/>
            <person name="Sun H."/>
            <person name="Zhang C."/>
            <person name="Fan H."/>
            <person name="Li D."/>
            <person name="Dong L."/>
            <person name="Tao Y."/>
            <person name="Gao C."/>
            <person name="Wu H."/>
            <person name="Li Y."/>
            <person name="Cui Y."/>
            <person name="Guo X."/>
            <person name="Zheng S."/>
            <person name="Wang B."/>
            <person name="Yu K."/>
            <person name="Liang Q."/>
            <person name="Yang W."/>
            <person name="Lou X."/>
            <person name="Chen J."/>
            <person name="Feng M."/>
            <person name="Jian J."/>
            <person name="Zhang X."/>
            <person name="Luo G."/>
            <person name="Jiang Y."/>
            <person name="Liu J."/>
            <person name="Wang Z."/>
            <person name="Sha Y."/>
            <person name="Zhang B."/>
            <person name="Wu H."/>
            <person name="Tang D."/>
            <person name="Shen Q."/>
            <person name="Xue P."/>
            <person name="Zou S."/>
            <person name="Wang X."/>
            <person name="Liu X."/>
            <person name="Wang F."/>
            <person name="Yang Y."/>
            <person name="An X."/>
            <person name="Dong Z."/>
            <person name="Zhang K."/>
            <person name="Zhang X."/>
            <person name="Luo M.C."/>
            <person name="Dvorak J."/>
            <person name="Tong Y."/>
            <person name="Wang J."/>
            <person name="Yang H."/>
            <person name="Li Z."/>
            <person name="Wang D."/>
            <person name="Zhang A."/>
            <person name="Wang J."/>
        </authorList>
    </citation>
    <scope>NUCLEOTIDE SEQUENCE</scope>
    <source>
        <strain evidence="4">cv. G1812</strain>
    </source>
</reference>
<dbReference type="Gramene" id="TuG1812G0100001186.01.T01">
    <property type="protein sequence ID" value="TuG1812G0100001186.01.T01.cds420196"/>
    <property type="gene ID" value="TuG1812G0100001186.01"/>
</dbReference>
<dbReference type="EnsemblPlants" id="TuG1812G0100001186.01.T01">
    <property type="protein sequence ID" value="TuG1812G0100001186.01.T01.cds420196"/>
    <property type="gene ID" value="TuG1812G0100001186.01"/>
</dbReference>
<protein>
    <submittedName>
        <fullName evidence="3">Uncharacterized protein</fullName>
    </submittedName>
</protein>
<evidence type="ECO:0000256" key="2">
    <source>
        <dbReference type="SAM" id="SignalP"/>
    </source>
</evidence>
<keyword evidence="2" id="KW-0732">Signal</keyword>
<feature type="signal peptide" evidence="2">
    <location>
        <begin position="1"/>
        <end position="25"/>
    </location>
</feature>
<name>A0A8R7P6C9_TRIUA</name>
<keyword evidence="1" id="KW-1133">Transmembrane helix</keyword>
<dbReference type="AlphaFoldDB" id="A0A8R7P6C9"/>
<proteinExistence type="predicted"/>
<accession>A0A8R7P6C9</accession>
<evidence type="ECO:0000256" key="1">
    <source>
        <dbReference type="SAM" id="Phobius"/>
    </source>
</evidence>
<reference evidence="3" key="3">
    <citation type="submission" date="2022-06" db="UniProtKB">
        <authorList>
            <consortium name="EnsemblPlants"/>
        </authorList>
    </citation>
    <scope>IDENTIFICATION</scope>
</reference>
<feature type="chain" id="PRO_5035753155" evidence="2">
    <location>
        <begin position="26"/>
        <end position="92"/>
    </location>
</feature>
<feature type="transmembrane region" description="Helical" evidence="1">
    <location>
        <begin position="20"/>
        <end position="42"/>
    </location>
</feature>
<evidence type="ECO:0000313" key="3">
    <source>
        <dbReference type="EnsemblPlants" id="TuG1812G0100001186.01.T01.cds420196"/>
    </source>
</evidence>
<reference evidence="3" key="2">
    <citation type="submission" date="2018-03" db="EMBL/GenBank/DDBJ databases">
        <title>The Triticum urartu genome reveals the dynamic nature of wheat genome evolution.</title>
        <authorList>
            <person name="Ling H."/>
            <person name="Ma B."/>
            <person name="Shi X."/>
            <person name="Liu H."/>
            <person name="Dong L."/>
            <person name="Sun H."/>
            <person name="Cao Y."/>
            <person name="Gao Q."/>
            <person name="Zheng S."/>
            <person name="Li Y."/>
            <person name="Yu Y."/>
            <person name="Du H."/>
            <person name="Qi M."/>
            <person name="Li Y."/>
            <person name="Yu H."/>
            <person name="Cui Y."/>
            <person name="Wang N."/>
            <person name="Chen C."/>
            <person name="Wu H."/>
            <person name="Zhao Y."/>
            <person name="Zhang J."/>
            <person name="Li Y."/>
            <person name="Zhou W."/>
            <person name="Zhang B."/>
            <person name="Hu W."/>
            <person name="Eijk M."/>
            <person name="Tang J."/>
            <person name="Witsenboer H."/>
            <person name="Zhao S."/>
            <person name="Li Z."/>
            <person name="Zhang A."/>
            <person name="Wang D."/>
            <person name="Liang C."/>
        </authorList>
    </citation>
    <scope>NUCLEOTIDE SEQUENCE [LARGE SCALE GENOMIC DNA]</scope>
    <source>
        <strain evidence="3">cv. G1812</strain>
    </source>
</reference>
<dbReference type="Proteomes" id="UP000015106">
    <property type="component" value="Chromosome 1"/>
</dbReference>
<evidence type="ECO:0000313" key="4">
    <source>
        <dbReference type="Proteomes" id="UP000015106"/>
    </source>
</evidence>
<keyword evidence="4" id="KW-1185">Reference proteome</keyword>
<sequence length="92" mass="10833">MATLQKHQILLMSILLMINVRYNLLCPFQLHVCASLCSVFQIKAYVFPFCESQVSFYGYSPIIHLLAIYFPTMLLFHLKYRTEYLCLLEAYV</sequence>
<organism evidence="3 4">
    <name type="scientific">Triticum urartu</name>
    <name type="common">Red wild einkorn</name>
    <name type="synonym">Crithodium urartu</name>
    <dbReference type="NCBI Taxonomy" id="4572"/>
    <lineage>
        <taxon>Eukaryota</taxon>
        <taxon>Viridiplantae</taxon>
        <taxon>Streptophyta</taxon>
        <taxon>Embryophyta</taxon>
        <taxon>Tracheophyta</taxon>
        <taxon>Spermatophyta</taxon>
        <taxon>Magnoliopsida</taxon>
        <taxon>Liliopsida</taxon>
        <taxon>Poales</taxon>
        <taxon>Poaceae</taxon>
        <taxon>BOP clade</taxon>
        <taxon>Pooideae</taxon>
        <taxon>Triticodae</taxon>
        <taxon>Triticeae</taxon>
        <taxon>Triticinae</taxon>
        <taxon>Triticum</taxon>
    </lineage>
</organism>
<feature type="transmembrane region" description="Helical" evidence="1">
    <location>
        <begin position="54"/>
        <end position="76"/>
    </location>
</feature>
<keyword evidence="1" id="KW-0472">Membrane</keyword>
<keyword evidence="1" id="KW-0812">Transmembrane</keyword>